<dbReference type="SUPFAM" id="SSF47413">
    <property type="entry name" value="lambda repressor-like DNA-binding domains"/>
    <property type="match status" value="1"/>
</dbReference>
<dbReference type="PANTHER" id="PTHR36924">
    <property type="entry name" value="ANTITOXIN HIGA-1"/>
    <property type="match status" value="1"/>
</dbReference>
<dbReference type="OrthoDB" id="3174593at2"/>
<accession>A0A4R5UMF8</accession>
<evidence type="ECO:0000256" key="1">
    <source>
        <dbReference type="ARBA" id="ARBA00023125"/>
    </source>
</evidence>
<dbReference type="NCBIfam" id="TIGR02607">
    <property type="entry name" value="antidote_HigA"/>
    <property type="match status" value="1"/>
</dbReference>
<feature type="domain" description="HTH cro/C1-type" evidence="2">
    <location>
        <begin position="15"/>
        <end position="70"/>
    </location>
</feature>
<organism evidence="3 4">
    <name type="scientific">Rhizobium deserti</name>
    <dbReference type="NCBI Taxonomy" id="2547961"/>
    <lineage>
        <taxon>Bacteria</taxon>
        <taxon>Pseudomonadati</taxon>
        <taxon>Pseudomonadota</taxon>
        <taxon>Alphaproteobacteria</taxon>
        <taxon>Hyphomicrobiales</taxon>
        <taxon>Rhizobiaceae</taxon>
        <taxon>Rhizobium/Agrobacterium group</taxon>
        <taxon>Rhizobium</taxon>
    </lineage>
</organism>
<dbReference type="InterPro" id="IPR010982">
    <property type="entry name" value="Lambda_DNA-bd_dom_sf"/>
</dbReference>
<dbReference type="GO" id="GO:0003677">
    <property type="term" value="F:DNA binding"/>
    <property type="evidence" value="ECO:0007669"/>
    <property type="project" value="UniProtKB-KW"/>
</dbReference>
<dbReference type="PROSITE" id="PS50943">
    <property type="entry name" value="HTH_CROC1"/>
    <property type="match status" value="1"/>
</dbReference>
<proteinExistence type="predicted"/>
<evidence type="ECO:0000313" key="4">
    <source>
        <dbReference type="Proteomes" id="UP000295238"/>
    </source>
</evidence>
<dbReference type="Gene3D" id="1.10.260.40">
    <property type="entry name" value="lambda repressor-like DNA-binding domains"/>
    <property type="match status" value="1"/>
</dbReference>
<dbReference type="CDD" id="cd00093">
    <property type="entry name" value="HTH_XRE"/>
    <property type="match status" value="1"/>
</dbReference>
<sequence length="100" mass="11415">MGISTLPPIHPGEILRELYLEPLEMSPYALAKKLNVPRTRIERIVAQKTGITSDTALRLARFFKTSPEFWMNLQNSFELKTEAQVLKDELARIPEYEAAA</sequence>
<evidence type="ECO:0000259" key="2">
    <source>
        <dbReference type="PROSITE" id="PS50943"/>
    </source>
</evidence>
<dbReference type="Pfam" id="PF01381">
    <property type="entry name" value="HTH_3"/>
    <property type="match status" value="1"/>
</dbReference>
<reference evidence="3 4" key="1">
    <citation type="submission" date="2019-03" db="EMBL/GenBank/DDBJ databases">
        <title>Rhizobium sp. nov., an bacterium isolated from biocrust in Mu Us Desert.</title>
        <authorList>
            <person name="Lixiong L."/>
        </authorList>
    </citation>
    <scope>NUCLEOTIDE SEQUENCE [LARGE SCALE GENOMIC DNA]</scope>
    <source>
        <strain evidence="3 4">SPY-1</strain>
    </source>
</reference>
<dbReference type="EMBL" id="SMTL01000001">
    <property type="protein sequence ID" value="TDK39053.1"/>
    <property type="molecule type" value="Genomic_DNA"/>
</dbReference>
<dbReference type="PANTHER" id="PTHR36924:SF1">
    <property type="entry name" value="ANTITOXIN HIGA-1"/>
    <property type="match status" value="1"/>
</dbReference>
<comment type="caution">
    <text evidence="3">The sequence shown here is derived from an EMBL/GenBank/DDBJ whole genome shotgun (WGS) entry which is preliminary data.</text>
</comment>
<protein>
    <submittedName>
        <fullName evidence="3">Addiction module antidote protein, HigA family</fullName>
    </submittedName>
</protein>
<keyword evidence="4" id="KW-1185">Reference proteome</keyword>
<name>A0A4R5UMF8_9HYPH</name>
<dbReference type="AlphaFoldDB" id="A0A4R5UMF8"/>
<evidence type="ECO:0000313" key="3">
    <source>
        <dbReference type="EMBL" id="TDK39053.1"/>
    </source>
</evidence>
<dbReference type="SMART" id="SM00530">
    <property type="entry name" value="HTH_XRE"/>
    <property type="match status" value="1"/>
</dbReference>
<dbReference type="InterPro" id="IPR013430">
    <property type="entry name" value="Toxin_antidote_HigA"/>
</dbReference>
<dbReference type="RefSeq" id="WP_133314501.1">
    <property type="nucleotide sequence ID" value="NZ_SMTL01000001.1"/>
</dbReference>
<gene>
    <name evidence="3" type="primary">higA</name>
    <name evidence="3" type="ORF">E2F50_02645</name>
</gene>
<dbReference type="InterPro" id="IPR001387">
    <property type="entry name" value="Cro/C1-type_HTH"/>
</dbReference>
<dbReference type="Proteomes" id="UP000295238">
    <property type="component" value="Unassembled WGS sequence"/>
</dbReference>
<keyword evidence="1" id="KW-0238">DNA-binding</keyword>